<dbReference type="EnsemblMetazoa" id="MESCA007028-RA">
    <property type="protein sequence ID" value="MESCA007028-PA"/>
    <property type="gene ID" value="MESCA007028"/>
</dbReference>
<dbReference type="Proteomes" id="UP000015102">
    <property type="component" value="Unassembled WGS sequence"/>
</dbReference>
<name>T1GTJ4_MEGSC</name>
<evidence type="ECO:0000313" key="2">
    <source>
        <dbReference type="EnsemblMetazoa" id="MESCA007028-PA"/>
    </source>
</evidence>
<accession>T1GTJ4</accession>
<dbReference type="STRING" id="36166.T1GTJ4"/>
<dbReference type="HOGENOM" id="CLU_1157574_0_0_1"/>
<reference evidence="2" key="2">
    <citation type="submission" date="2015-06" db="UniProtKB">
        <authorList>
            <consortium name="EnsemblMetazoa"/>
        </authorList>
    </citation>
    <scope>IDENTIFICATION</scope>
</reference>
<protein>
    <submittedName>
        <fullName evidence="2">Uncharacterized protein</fullName>
    </submittedName>
</protein>
<keyword evidence="1" id="KW-0175">Coiled coil</keyword>
<dbReference type="EMBL" id="CAQQ02020886">
    <property type="status" value="NOT_ANNOTATED_CDS"/>
    <property type="molecule type" value="Genomic_DNA"/>
</dbReference>
<evidence type="ECO:0000313" key="3">
    <source>
        <dbReference type="Proteomes" id="UP000015102"/>
    </source>
</evidence>
<evidence type="ECO:0000256" key="1">
    <source>
        <dbReference type="SAM" id="Coils"/>
    </source>
</evidence>
<feature type="coiled-coil region" evidence="1">
    <location>
        <begin position="19"/>
        <end position="46"/>
    </location>
</feature>
<dbReference type="EMBL" id="CAQQ02020887">
    <property type="status" value="NOT_ANNOTATED_CDS"/>
    <property type="molecule type" value="Genomic_DNA"/>
</dbReference>
<dbReference type="AlphaFoldDB" id="T1GTJ4"/>
<keyword evidence="3" id="KW-1185">Reference proteome</keyword>
<sequence length="240" mass="26992">MKSEMINKLALPDLMETILAEKNEEIDHLKEQLESKEKELQSIFEIENLSQKSHREDDLGKSSARTLSDIVSISEYSEPDVMRRAHLPQESPLVLPDNQNLTTTMDTSKEAVANLTEKRTSDLNVFANLHPASTFDNPHYFQDPSVPIQGINSSSLITSAIAPRKINFSHLTDDSRKAEADETVDFIPSTSSNNHQINFISTSPPCRDNAGHRQSAFTLKSPALISECEQKFDWSRLKKP</sequence>
<organism evidence="2 3">
    <name type="scientific">Megaselia scalaris</name>
    <name type="common">Humpbacked fly</name>
    <name type="synonym">Phora scalaris</name>
    <dbReference type="NCBI Taxonomy" id="36166"/>
    <lineage>
        <taxon>Eukaryota</taxon>
        <taxon>Metazoa</taxon>
        <taxon>Ecdysozoa</taxon>
        <taxon>Arthropoda</taxon>
        <taxon>Hexapoda</taxon>
        <taxon>Insecta</taxon>
        <taxon>Pterygota</taxon>
        <taxon>Neoptera</taxon>
        <taxon>Endopterygota</taxon>
        <taxon>Diptera</taxon>
        <taxon>Brachycera</taxon>
        <taxon>Muscomorpha</taxon>
        <taxon>Platypezoidea</taxon>
        <taxon>Phoridae</taxon>
        <taxon>Megaseliini</taxon>
        <taxon>Megaselia</taxon>
    </lineage>
</organism>
<reference evidence="3" key="1">
    <citation type="submission" date="2013-02" db="EMBL/GenBank/DDBJ databases">
        <authorList>
            <person name="Hughes D."/>
        </authorList>
    </citation>
    <scope>NUCLEOTIDE SEQUENCE</scope>
    <source>
        <strain>Durham</strain>
        <strain evidence="3">NC isolate 2 -- Noor lab</strain>
    </source>
</reference>
<dbReference type="EMBL" id="CAQQ02020885">
    <property type="status" value="NOT_ANNOTATED_CDS"/>
    <property type="molecule type" value="Genomic_DNA"/>
</dbReference>
<proteinExistence type="predicted"/>
<dbReference type="EMBL" id="CAQQ02020884">
    <property type="status" value="NOT_ANNOTATED_CDS"/>
    <property type="molecule type" value="Genomic_DNA"/>
</dbReference>